<dbReference type="CDD" id="cd22588">
    <property type="entry name" value="GemC1_CC"/>
    <property type="match status" value="1"/>
</dbReference>
<evidence type="ECO:0000256" key="2">
    <source>
        <dbReference type="ARBA" id="ARBA00023054"/>
    </source>
</evidence>
<dbReference type="PANTHER" id="PTHR13372">
    <property type="entry name" value="GEMININ"/>
    <property type="match status" value="1"/>
</dbReference>
<evidence type="ECO:0000313" key="7">
    <source>
        <dbReference type="RefSeq" id="XP_029283920.1"/>
    </source>
</evidence>
<dbReference type="KEGG" id="cgob:115006033"/>
<dbReference type="InterPro" id="IPR059237">
    <property type="entry name" value="GemC1_CC"/>
</dbReference>
<keyword evidence="2" id="KW-0175">Coiled coil</keyword>
<reference evidence="7" key="1">
    <citation type="submission" date="2025-08" db="UniProtKB">
        <authorList>
            <consortium name="RefSeq"/>
        </authorList>
    </citation>
    <scope>IDENTIFICATION</scope>
</reference>
<sequence>METLASVWACDPRDLSDLGEKSSVWEPQSVFHSSAPAALMWTEQLSPHLQRNQQLQDTLLQREEELLRLQDENHTLREFLSSSFVRNLEQKAKKLTADGRRKLKRSLMHADDGPFQNRKTQLLTSQQVSKRVCRNLAAEFGCETPSSEPNLDLWVLRTLGLKDRDTIDTSNESSPGYSLSGLVYDAAVTSCSEYSLNSSFSPSDTTSTPSSVLSYCQTPTQRTDYSAECREAHRGISAESPQSCTTSPGQRSDFIASSRVQTLAGNSAKHPAYWSPPQDAIRLSPPGQRVPLSAIASSSPVMTQLWTPVPGGSTSSASAGSLPPAAPRSRTDLAFSMSLSPSSSVKTHSFPQGQAFVRKDTEGRWNFTWVPSHGP</sequence>
<proteinExistence type="predicted"/>
<evidence type="ECO:0000313" key="6">
    <source>
        <dbReference type="Proteomes" id="UP000504630"/>
    </source>
</evidence>
<feature type="compositionally biased region" description="Low complexity" evidence="5">
    <location>
        <begin position="310"/>
        <end position="323"/>
    </location>
</feature>
<evidence type="ECO:0000256" key="5">
    <source>
        <dbReference type="SAM" id="MobiDB-lite"/>
    </source>
</evidence>
<keyword evidence="3" id="KW-0539">Nucleus</keyword>
<dbReference type="GeneID" id="115006033"/>
<dbReference type="RefSeq" id="XP_029283920.1">
    <property type="nucleotide sequence ID" value="XM_029428060.1"/>
</dbReference>
<dbReference type="InParanoid" id="A0A6J2PE71"/>
<evidence type="ECO:0000256" key="3">
    <source>
        <dbReference type="ARBA" id="ARBA00023242"/>
    </source>
</evidence>
<dbReference type="Proteomes" id="UP000504630">
    <property type="component" value="Unplaced"/>
</dbReference>
<keyword evidence="4" id="KW-0131">Cell cycle</keyword>
<dbReference type="GO" id="GO:0045786">
    <property type="term" value="P:negative regulation of cell cycle"/>
    <property type="evidence" value="ECO:0007669"/>
    <property type="project" value="TreeGrafter"/>
</dbReference>
<comment type="subcellular location">
    <subcellularLocation>
        <location evidence="1">Nucleus</location>
    </subcellularLocation>
</comment>
<dbReference type="GO" id="GO:0005634">
    <property type="term" value="C:nucleus"/>
    <property type="evidence" value="ECO:0007669"/>
    <property type="project" value="UniProtKB-SubCell"/>
</dbReference>
<evidence type="ECO:0000256" key="4">
    <source>
        <dbReference type="ARBA" id="ARBA00023306"/>
    </source>
</evidence>
<feature type="compositionally biased region" description="Polar residues" evidence="5">
    <location>
        <begin position="239"/>
        <end position="250"/>
    </location>
</feature>
<dbReference type="PANTHER" id="PTHR13372:SF2">
    <property type="entry name" value="GEMININ COILED-COIL DOMAIN-CONTAINING PROTEIN 1"/>
    <property type="match status" value="1"/>
</dbReference>
<name>A0A6J2PE71_COTGO</name>
<dbReference type="GO" id="GO:0008156">
    <property type="term" value="P:negative regulation of DNA replication"/>
    <property type="evidence" value="ECO:0007669"/>
    <property type="project" value="TreeGrafter"/>
</dbReference>
<gene>
    <name evidence="7" type="primary">gmnc</name>
</gene>
<organism evidence="6 7">
    <name type="scientific">Cottoperca gobio</name>
    <name type="common">Frogmouth</name>
    <name type="synonym">Aphritis gobio</name>
    <dbReference type="NCBI Taxonomy" id="56716"/>
    <lineage>
        <taxon>Eukaryota</taxon>
        <taxon>Metazoa</taxon>
        <taxon>Chordata</taxon>
        <taxon>Craniata</taxon>
        <taxon>Vertebrata</taxon>
        <taxon>Euteleostomi</taxon>
        <taxon>Actinopterygii</taxon>
        <taxon>Neopterygii</taxon>
        <taxon>Teleostei</taxon>
        <taxon>Neoteleostei</taxon>
        <taxon>Acanthomorphata</taxon>
        <taxon>Eupercaria</taxon>
        <taxon>Perciformes</taxon>
        <taxon>Notothenioidei</taxon>
        <taxon>Bovichtidae</taxon>
        <taxon>Cottoperca</taxon>
    </lineage>
</organism>
<accession>A0A6J2PE71</accession>
<feature type="region of interest" description="Disordered" evidence="5">
    <location>
        <begin position="232"/>
        <end position="251"/>
    </location>
</feature>
<evidence type="ECO:0000256" key="1">
    <source>
        <dbReference type="ARBA" id="ARBA00004123"/>
    </source>
</evidence>
<keyword evidence="6" id="KW-1185">Reference proteome</keyword>
<dbReference type="CTD" id="647309"/>
<protein>
    <submittedName>
        <fullName evidence="7">Geminin coiled-coil domain-containing protein 1</fullName>
    </submittedName>
</protein>
<feature type="region of interest" description="Disordered" evidence="5">
    <location>
        <begin position="306"/>
        <end position="329"/>
    </location>
</feature>
<dbReference type="OrthoDB" id="8923917at2759"/>
<dbReference type="FunCoup" id="A0A6J2PE71">
    <property type="interactions" value="864"/>
</dbReference>
<dbReference type="AlphaFoldDB" id="A0A6J2PE71"/>